<dbReference type="Gene3D" id="3.30.565.10">
    <property type="entry name" value="Histidine kinase-like ATPase, C-terminal domain"/>
    <property type="match status" value="1"/>
</dbReference>
<name>A0A4D4J3F7_9PSEU</name>
<dbReference type="RefSeq" id="WP_137812201.1">
    <property type="nucleotide sequence ID" value="NZ_BJFL01000002.1"/>
</dbReference>
<comment type="caution">
    <text evidence="2">The sequence shown here is derived from an EMBL/GenBank/DDBJ whole genome shotgun (WGS) entry which is preliminary data.</text>
</comment>
<proteinExistence type="predicted"/>
<accession>A0A4D4J3F7</accession>
<dbReference type="InterPro" id="IPR036890">
    <property type="entry name" value="HATPase_C_sf"/>
</dbReference>
<sequence>MNTHTTQVDDLQLIAQPSAVKCADMFVRFTLSEWSLRPLADEAAEVACRLVQATVDGTGSGTPGFVTVRLRLRGDSLVVEVEDDQPASAAGQPPALNGRRVDIVHKDHRGKVMWCELPLPGGVNASSVPLPHREPRRSPAAERLADEPPGVDPHVMERILAGLSRSGESPVD</sequence>
<keyword evidence="3" id="KW-1185">Reference proteome</keyword>
<evidence type="ECO:0000313" key="3">
    <source>
        <dbReference type="Proteomes" id="UP000298860"/>
    </source>
</evidence>
<reference evidence="3" key="1">
    <citation type="submission" date="2019-04" db="EMBL/GenBank/DDBJ databases">
        <title>Draft genome sequence of Pseudonocardiaceae bacterium SL3-2-4.</title>
        <authorList>
            <person name="Ningsih F."/>
            <person name="Yokota A."/>
            <person name="Sakai Y."/>
            <person name="Nanatani K."/>
            <person name="Yabe S."/>
            <person name="Oetari A."/>
            <person name="Sjamsuridzal W."/>
        </authorList>
    </citation>
    <scope>NUCLEOTIDE SEQUENCE [LARGE SCALE GENOMIC DNA]</scope>
    <source>
        <strain evidence="3">SL3-2-4</strain>
    </source>
</reference>
<dbReference type="EMBL" id="BJFL01000002">
    <property type="protein sequence ID" value="GDY29026.1"/>
    <property type="molecule type" value="Genomic_DNA"/>
</dbReference>
<evidence type="ECO:0008006" key="4">
    <source>
        <dbReference type="Google" id="ProtNLM"/>
    </source>
</evidence>
<organism evidence="2 3">
    <name type="scientific">Gandjariella thermophila</name>
    <dbReference type="NCBI Taxonomy" id="1931992"/>
    <lineage>
        <taxon>Bacteria</taxon>
        <taxon>Bacillati</taxon>
        <taxon>Actinomycetota</taxon>
        <taxon>Actinomycetes</taxon>
        <taxon>Pseudonocardiales</taxon>
        <taxon>Pseudonocardiaceae</taxon>
        <taxon>Gandjariella</taxon>
    </lineage>
</organism>
<evidence type="ECO:0000313" key="2">
    <source>
        <dbReference type="EMBL" id="GDY29026.1"/>
    </source>
</evidence>
<gene>
    <name evidence="2" type="ORF">GTS_06590</name>
</gene>
<feature type="compositionally biased region" description="Basic and acidic residues" evidence="1">
    <location>
        <begin position="131"/>
        <end position="146"/>
    </location>
</feature>
<dbReference type="AlphaFoldDB" id="A0A4D4J3F7"/>
<dbReference type="OrthoDB" id="5180771at2"/>
<evidence type="ECO:0000256" key="1">
    <source>
        <dbReference type="SAM" id="MobiDB-lite"/>
    </source>
</evidence>
<dbReference type="Proteomes" id="UP000298860">
    <property type="component" value="Unassembled WGS sequence"/>
</dbReference>
<protein>
    <recommendedName>
        <fullName evidence="4">Histidine kinase/HSP90-like ATPase domain-containing protein</fullName>
    </recommendedName>
</protein>
<feature type="region of interest" description="Disordered" evidence="1">
    <location>
        <begin position="124"/>
        <end position="172"/>
    </location>
</feature>